<proteinExistence type="predicted"/>
<dbReference type="SMART" id="SM00504">
    <property type="entry name" value="Ubox"/>
    <property type="match status" value="1"/>
</dbReference>
<dbReference type="SMART" id="SM00185">
    <property type="entry name" value="ARM"/>
    <property type="match status" value="3"/>
</dbReference>
<dbReference type="OrthoDB" id="7537227at2759"/>
<accession>A0A5K1END6</accession>
<dbReference type="InterPro" id="IPR045210">
    <property type="entry name" value="RING-Ubox_PUB"/>
</dbReference>
<dbReference type="PROSITE" id="PS51698">
    <property type="entry name" value="U_BOX"/>
    <property type="match status" value="1"/>
</dbReference>
<dbReference type="PANTHER" id="PTHR23315">
    <property type="entry name" value="U BOX DOMAIN-CONTAINING"/>
    <property type="match status" value="1"/>
</dbReference>
<dbReference type="Gramene" id="NC6G0258110.1">
    <property type="protein sequence ID" value="NC6G0258110.1:cds"/>
    <property type="gene ID" value="NC6G0258110"/>
</dbReference>
<evidence type="ECO:0000259" key="8">
    <source>
        <dbReference type="PROSITE" id="PS51698"/>
    </source>
</evidence>
<dbReference type="Gene3D" id="1.25.10.10">
    <property type="entry name" value="Leucine-rich Repeat Variant"/>
    <property type="match status" value="1"/>
</dbReference>
<evidence type="ECO:0000256" key="4">
    <source>
        <dbReference type="ARBA" id="ARBA00022679"/>
    </source>
</evidence>
<evidence type="ECO:0000256" key="2">
    <source>
        <dbReference type="ARBA" id="ARBA00004906"/>
    </source>
</evidence>
<dbReference type="AlphaFoldDB" id="A0A5K1END6"/>
<gene>
    <name evidence="9" type="ORF">NYM_LOCUS22356</name>
</gene>
<dbReference type="InterPro" id="IPR003613">
    <property type="entry name" value="Ubox_domain"/>
</dbReference>
<evidence type="ECO:0000256" key="6">
    <source>
        <dbReference type="PROSITE-ProRule" id="PRU00259"/>
    </source>
</evidence>
<dbReference type="EMBL" id="LR721784">
    <property type="protein sequence ID" value="VVW50114.1"/>
    <property type="molecule type" value="Genomic_DNA"/>
</dbReference>
<dbReference type="SUPFAM" id="SSF57850">
    <property type="entry name" value="RING/U-box"/>
    <property type="match status" value="1"/>
</dbReference>
<name>A0A5K1END6_9MAGN</name>
<dbReference type="InterPro" id="IPR016024">
    <property type="entry name" value="ARM-type_fold"/>
</dbReference>
<evidence type="ECO:0000313" key="9">
    <source>
        <dbReference type="EMBL" id="VVW50114.1"/>
    </source>
</evidence>
<dbReference type="InterPro" id="IPR000225">
    <property type="entry name" value="Armadillo"/>
</dbReference>
<dbReference type="Pfam" id="PF04564">
    <property type="entry name" value="U-box"/>
    <property type="match status" value="1"/>
</dbReference>
<dbReference type="PROSITE" id="PS50176">
    <property type="entry name" value="ARM_REPEAT"/>
    <property type="match status" value="1"/>
</dbReference>
<evidence type="ECO:0000256" key="5">
    <source>
        <dbReference type="ARBA" id="ARBA00022786"/>
    </source>
</evidence>
<feature type="domain" description="U-box" evidence="8">
    <location>
        <begin position="21"/>
        <end position="99"/>
    </location>
</feature>
<sequence length="527" mass="55962">MSSDAHHHQSASSPAPPDDVLWPPEFLCPISARPMSDPVIVPSGQTYERNCVSAWLESGQTHCYINGESLLGDGHSASLISNRSLHSAIRRFCQSYDLPLPSPPSIEEARLCVANLLRPTAQPDPNVWTLAPGSFSPLDPRPSAPPLEPRVIHSATNLKPDQVSAFSFPVSPRIPSGFHSDYANDDQGGDIPSRFTQRLLRHDVAEKEAAVHDLRQLTRTDLSCRSTLASDKGLLNALFELSTSRSLQAQSDSVATIVNLSLEKENKVQLVRAGALQFLLDVLRNGCSESRGHAAAAIFSLAVEEENRSVIAAIGGIPLLLELLGTGGGRDIAAAAEDAALALYYLSLHAANRIKMIHAGAVPILARRARRTAGVIGGGSASADDGVVRARCFMILYNLATLDEGRRALLGSDVLDSATEAIVGAKGAGPVVEQAVALMLLMVGKGKARLVDTGPDCSLLYELRRLASQGSGRTKEKADALLQVLREAHAAEFEDYGGGGGGREGTTPPVAGSSGWTSYHEANTARF</sequence>
<dbReference type="InterPro" id="IPR011989">
    <property type="entry name" value="ARM-like"/>
</dbReference>
<dbReference type="InterPro" id="IPR013083">
    <property type="entry name" value="Znf_RING/FYVE/PHD"/>
</dbReference>
<organism evidence="9">
    <name type="scientific">Nymphaea colorata</name>
    <name type="common">pocket water lily</name>
    <dbReference type="NCBI Taxonomy" id="210225"/>
    <lineage>
        <taxon>Eukaryota</taxon>
        <taxon>Viridiplantae</taxon>
        <taxon>Streptophyta</taxon>
        <taxon>Embryophyta</taxon>
        <taxon>Tracheophyta</taxon>
        <taxon>Spermatophyta</taxon>
        <taxon>Magnoliopsida</taxon>
        <taxon>Nymphaeales</taxon>
        <taxon>Nymphaeaceae</taxon>
        <taxon>Nymphaea</taxon>
    </lineage>
</organism>
<dbReference type="UniPathway" id="UPA00143"/>
<comment type="catalytic activity">
    <reaction evidence="1">
        <text>S-ubiquitinyl-[E2 ubiquitin-conjugating enzyme]-L-cysteine + [acceptor protein]-L-lysine = [E2 ubiquitin-conjugating enzyme]-L-cysteine + N(6)-ubiquitinyl-[acceptor protein]-L-lysine.</text>
        <dbReference type="EC" id="2.3.2.27"/>
    </reaction>
</comment>
<dbReference type="PANTHER" id="PTHR23315:SF339">
    <property type="entry name" value="U-BOX DOMAIN-CONTAINING PROTEIN 40"/>
    <property type="match status" value="1"/>
</dbReference>
<evidence type="ECO:0000256" key="1">
    <source>
        <dbReference type="ARBA" id="ARBA00000900"/>
    </source>
</evidence>
<evidence type="ECO:0000256" key="7">
    <source>
        <dbReference type="SAM" id="MobiDB-lite"/>
    </source>
</evidence>
<keyword evidence="4" id="KW-0808">Transferase</keyword>
<protein>
    <recommendedName>
        <fullName evidence="3">RING-type E3 ubiquitin transferase</fullName>
        <ecNumber evidence="3">2.3.2.27</ecNumber>
    </recommendedName>
</protein>
<evidence type="ECO:0000256" key="3">
    <source>
        <dbReference type="ARBA" id="ARBA00012483"/>
    </source>
</evidence>
<dbReference type="GO" id="GO:0016567">
    <property type="term" value="P:protein ubiquitination"/>
    <property type="evidence" value="ECO:0007669"/>
    <property type="project" value="UniProtKB-UniPathway"/>
</dbReference>
<dbReference type="GO" id="GO:0061630">
    <property type="term" value="F:ubiquitin protein ligase activity"/>
    <property type="evidence" value="ECO:0007669"/>
    <property type="project" value="UniProtKB-EC"/>
</dbReference>
<feature type="compositionally biased region" description="Polar residues" evidence="7">
    <location>
        <begin position="514"/>
        <end position="527"/>
    </location>
</feature>
<reference evidence="9" key="1">
    <citation type="submission" date="2019-09" db="EMBL/GenBank/DDBJ databases">
        <authorList>
            <person name="Zhang L."/>
        </authorList>
    </citation>
    <scope>NUCLEOTIDE SEQUENCE</scope>
</reference>
<keyword evidence="5" id="KW-0833">Ubl conjugation pathway</keyword>
<feature type="repeat" description="ARM" evidence="6">
    <location>
        <begin position="315"/>
        <end position="361"/>
    </location>
</feature>
<comment type="pathway">
    <text evidence="2">Protein modification; protein ubiquitination.</text>
</comment>
<dbReference type="OMA" id="THCYING"/>
<dbReference type="SUPFAM" id="SSF48371">
    <property type="entry name" value="ARM repeat"/>
    <property type="match status" value="1"/>
</dbReference>
<dbReference type="Gene3D" id="3.30.40.10">
    <property type="entry name" value="Zinc/RING finger domain, C3HC4 (zinc finger)"/>
    <property type="match status" value="1"/>
</dbReference>
<dbReference type="CDD" id="cd16664">
    <property type="entry name" value="RING-Ubox_PUB"/>
    <property type="match status" value="1"/>
</dbReference>
<dbReference type="EC" id="2.3.2.27" evidence="3"/>
<feature type="region of interest" description="Disordered" evidence="7">
    <location>
        <begin position="495"/>
        <end position="527"/>
    </location>
</feature>